<evidence type="ECO:0000256" key="2">
    <source>
        <dbReference type="ARBA" id="ARBA00022540"/>
    </source>
</evidence>
<evidence type="ECO:0000313" key="5">
    <source>
        <dbReference type="EMBL" id="ONK70040.1"/>
    </source>
</evidence>
<dbReference type="GO" id="GO:0003743">
    <property type="term" value="F:translation initiation factor activity"/>
    <property type="evidence" value="ECO:0007669"/>
    <property type="project" value="UniProtKB-KW"/>
</dbReference>
<dbReference type="GO" id="GO:0003723">
    <property type="term" value="F:RNA binding"/>
    <property type="evidence" value="ECO:0007669"/>
    <property type="project" value="InterPro"/>
</dbReference>
<keyword evidence="2" id="KW-0396">Initiation factor</keyword>
<dbReference type="Pfam" id="PF05470">
    <property type="entry name" value="eIF-3c_N"/>
    <property type="match status" value="1"/>
</dbReference>
<accession>A0A5P1F0U2</accession>
<name>A0A5P1F0U2_ASPOF</name>
<proteinExistence type="predicted"/>
<keyword evidence="1" id="KW-0963">Cytoplasm</keyword>
<dbReference type="AlphaFoldDB" id="A0A5P1F0U2"/>
<dbReference type="EMBL" id="CM007385">
    <property type="protein sequence ID" value="ONK70040.1"/>
    <property type="molecule type" value="Genomic_DNA"/>
</dbReference>
<evidence type="ECO:0000313" key="6">
    <source>
        <dbReference type="Proteomes" id="UP000243459"/>
    </source>
</evidence>
<evidence type="ECO:0000256" key="1">
    <source>
        <dbReference type="ARBA" id="ARBA00022490"/>
    </source>
</evidence>
<dbReference type="GO" id="GO:0005852">
    <property type="term" value="C:eukaryotic translation initiation factor 3 complex"/>
    <property type="evidence" value="ECO:0007669"/>
    <property type="project" value="InterPro"/>
</dbReference>
<keyword evidence="6" id="KW-1185">Reference proteome</keyword>
<dbReference type="PANTHER" id="PTHR13937:SF0">
    <property type="entry name" value="EUKARYOTIC TRANSLATION INITIATION FACTOR 3 SUBUNIT C-RELATED"/>
    <property type="match status" value="1"/>
</dbReference>
<dbReference type="InterPro" id="IPR027516">
    <property type="entry name" value="EIF3C"/>
</dbReference>
<evidence type="ECO:0000259" key="4">
    <source>
        <dbReference type="Pfam" id="PF05470"/>
    </source>
</evidence>
<dbReference type="Gramene" id="ONK70040">
    <property type="protein sequence ID" value="ONK70040"/>
    <property type="gene ID" value="A4U43_C05F29630"/>
</dbReference>
<evidence type="ECO:0000256" key="3">
    <source>
        <dbReference type="ARBA" id="ARBA00022917"/>
    </source>
</evidence>
<feature type="domain" description="Eukaryotic translation initiation factor 3 subunit C N-terminal" evidence="4">
    <location>
        <begin position="43"/>
        <end position="122"/>
    </location>
</feature>
<dbReference type="Proteomes" id="UP000243459">
    <property type="component" value="Chromosome 5"/>
</dbReference>
<dbReference type="InterPro" id="IPR008905">
    <property type="entry name" value="EIF3C_N_dom"/>
</dbReference>
<keyword evidence="3" id="KW-0648">Protein biosynthesis</keyword>
<protein>
    <recommendedName>
        <fullName evidence="4">Eukaryotic translation initiation factor 3 subunit C N-terminal domain-containing protein</fullName>
    </recommendedName>
</protein>
<sequence length="128" mass="14947">MFLFTDKLKLYKSFSIPMYLNTYSENTWLITFKMHMNYFFVISTARKLLLISHLQEGIQHMDISSQILFNRAMTHLSLCPLRTGLIAEAHGYLSELYTCGRVKKLLAQGVSQNRYHEKTPEQVCATYI</sequence>
<reference evidence="6" key="1">
    <citation type="journal article" date="2017" name="Nat. Commun.">
        <title>The asparagus genome sheds light on the origin and evolution of a young Y chromosome.</title>
        <authorList>
            <person name="Harkess A."/>
            <person name="Zhou J."/>
            <person name="Xu C."/>
            <person name="Bowers J.E."/>
            <person name="Van der Hulst R."/>
            <person name="Ayyampalayam S."/>
            <person name="Mercati F."/>
            <person name="Riccardi P."/>
            <person name="McKain M.R."/>
            <person name="Kakrana A."/>
            <person name="Tang H."/>
            <person name="Ray J."/>
            <person name="Groenendijk J."/>
            <person name="Arikit S."/>
            <person name="Mathioni S.M."/>
            <person name="Nakano M."/>
            <person name="Shan H."/>
            <person name="Telgmann-Rauber A."/>
            <person name="Kanno A."/>
            <person name="Yue Z."/>
            <person name="Chen H."/>
            <person name="Li W."/>
            <person name="Chen Y."/>
            <person name="Xu X."/>
            <person name="Zhang Y."/>
            <person name="Luo S."/>
            <person name="Chen H."/>
            <person name="Gao J."/>
            <person name="Mao Z."/>
            <person name="Pires J.C."/>
            <person name="Luo M."/>
            <person name="Kudrna D."/>
            <person name="Wing R.A."/>
            <person name="Meyers B.C."/>
            <person name="Yi K."/>
            <person name="Kong H."/>
            <person name="Lavrijsen P."/>
            <person name="Sunseri F."/>
            <person name="Falavigna A."/>
            <person name="Ye Y."/>
            <person name="Leebens-Mack J.H."/>
            <person name="Chen G."/>
        </authorList>
    </citation>
    <scope>NUCLEOTIDE SEQUENCE [LARGE SCALE GENOMIC DNA]</scope>
    <source>
        <strain evidence="6">cv. DH0086</strain>
    </source>
</reference>
<organism evidence="5 6">
    <name type="scientific">Asparagus officinalis</name>
    <name type="common">Garden asparagus</name>
    <dbReference type="NCBI Taxonomy" id="4686"/>
    <lineage>
        <taxon>Eukaryota</taxon>
        <taxon>Viridiplantae</taxon>
        <taxon>Streptophyta</taxon>
        <taxon>Embryophyta</taxon>
        <taxon>Tracheophyta</taxon>
        <taxon>Spermatophyta</taxon>
        <taxon>Magnoliopsida</taxon>
        <taxon>Liliopsida</taxon>
        <taxon>Asparagales</taxon>
        <taxon>Asparagaceae</taxon>
        <taxon>Asparagoideae</taxon>
        <taxon>Asparagus</taxon>
    </lineage>
</organism>
<dbReference type="PANTHER" id="PTHR13937">
    <property type="entry name" value="EUKARYOTIC TRANSLATION INITATION FACTOR 3, SUBUNIT 8 EIF3S8 -RELATED"/>
    <property type="match status" value="1"/>
</dbReference>
<gene>
    <name evidence="5" type="ORF">A4U43_C05F29630</name>
</gene>
<dbReference type="GO" id="GO:0031369">
    <property type="term" value="F:translation initiation factor binding"/>
    <property type="evidence" value="ECO:0007669"/>
    <property type="project" value="InterPro"/>
</dbReference>